<dbReference type="RefSeq" id="WP_075742360.1">
    <property type="nucleotide sequence ID" value="NZ_CP016076.1"/>
</dbReference>
<dbReference type="EMBL" id="CP016076">
    <property type="protein sequence ID" value="APU16896.1"/>
    <property type="molecule type" value="Genomic_DNA"/>
</dbReference>
<dbReference type="Proteomes" id="UP000185511">
    <property type="component" value="Chromosome"/>
</dbReference>
<keyword evidence="2" id="KW-1133">Transmembrane helix</keyword>
<sequence>MRRETQNVLLVLLGGALVKISLDGTYLRYVRPSLLPLLLGAGVVIVAVGVAAIVFDIWGHRGAAAQAAGAGGEGRDREPGHSPGRADPTPDGLPGIGSVTTVDAASTSRSRAVDLVGAAGRATAAADEAPGPASGPAGAAQASGEARRAAPERADAALVHSGADGHGHGHGRSSWMLILPVLAILMVAPPALGSDSVQRAGDRSVITERPPSGGGLFGPLPEGDVPEMPITDVVMRSVWDASGALTGRQISVTGFLVRDEVDTQDATASAGTQAEPGAVHVARIRIMCCAADALPVKLRLDADGAEAATLAALPVDGWLEVTGEVRTGSATEANGNVPEFVVSGVTPVEAPADPYEY</sequence>
<reference evidence="5" key="1">
    <citation type="submission" date="2016-06" db="EMBL/GenBank/DDBJ databases">
        <title>Complete genome sequence of Actinoalloteichus fjordicus DSM 46855 (=ADI127-17), type strain of the new species Actinoalloteichus fjordicus.</title>
        <authorList>
            <person name="Ruckert C."/>
            <person name="Nouioui I."/>
            <person name="Willmese J."/>
            <person name="van Wezel G."/>
            <person name="Klenk H.-P."/>
            <person name="Kalinowski J."/>
            <person name="Zotchev S.B."/>
        </authorList>
    </citation>
    <scope>NUCLEOTIDE SEQUENCE [LARGE SCALE GENOMIC DNA]</scope>
    <source>
        <strain evidence="5">ADI127-7</strain>
    </source>
</reference>
<name>A0AAC9PUE8_9PSEU</name>
<feature type="compositionally biased region" description="Basic and acidic residues" evidence="1">
    <location>
        <begin position="145"/>
        <end position="154"/>
    </location>
</feature>
<feature type="compositionally biased region" description="Low complexity" evidence="1">
    <location>
        <begin position="124"/>
        <end position="144"/>
    </location>
</feature>
<feature type="domain" description="DUF1980" evidence="3">
    <location>
        <begin position="234"/>
        <end position="357"/>
    </location>
</feature>
<dbReference type="AlphaFoldDB" id="A0AAC9PUE8"/>
<keyword evidence="2" id="KW-0472">Membrane</keyword>
<feature type="transmembrane region" description="Helical" evidence="2">
    <location>
        <begin position="33"/>
        <end position="55"/>
    </location>
</feature>
<evidence type="ECO:0000259" key="3">
    <source>
        <dbReference type="Pfam" id="PF21537"/>
    </source>
</evidence>
<organism evidence="4 5">
    <name type="scientific">Actinoalloteichus fjordicus</name>
    <dbReference type="NCBI Taxonomy" id="1612552"/>
    <lineage>
        <taxon>Bacteria</taxon>
        <taxon>Bacillati</taxon>
        <taxon>Actinomycetota</taxon>
        <taxon>Actinomycetes</taxon>
        <taxon>Pseudonocardiales</taxon>
        <taxon>Pseudonocardiaceae</taxon>
        <taxon>Actinoalloteichus</taxon>
    </lineage>
</organism>
<keyword evidence="2" id="KW-0812">Transmembrane</keyword>
<evidence type="ECO:0000256" key="2">
    <source>
        <dbReference type="SAM" id="Phobius"/>
    </source>
</evidence>
<dbReference type="Pfam" id="PF21537">
    <property type="entry name" value="DUF1980_C"/>
    <property type="match status" value="1"/>
</dbReference>
<evidence type="ECO:0000256" key="1">
    <source>
        <dbReference type="SAM" id="MobiDB-lite"/>
    </source>
</evidence>
<dbReference type="KEGG" id="acad:UA74_24410"/>
<evidence type="ECO:0000313" key="5">
    <source>
        <dbReference type="Proteomes" id="UP000185511"/>
    </source>
</evidence>
<keyword evidence="5" id="KW-1185">Reference proteome</keyword>
<dbReference type="NCBIfam" id="TIGR03943">
    <property type="entry name" value="TIGR03943 family putative permease subunit"/>
    <property type="match status" value="1"/>
</dbReference>
<dbReference type="InterPro" id="IPR048447">
    <property type="entry name" value="DUF1980_C"/>
</dbReference>
<dbReference type="InterPro" id="IPR015402">
    <property type="entry name" value="DUF1980"/>
</dbReference>
<gene>
    <name evidence="4" type="ORF">UA74_24410</name>
</gene>
<proteinExistence type="predicted"/>
<feature type="region of interest" description="Disordered" evidence="1">
    <location>
        <begin position="68"/>
        <end position="105"/>
    </location>
</feature>
<evidence type="ECO:0000313" key="4">
    <source>
        <dbReference type="EMBL" id="APU16896.1"/>
    </source>
</evidence>
<feature type="region of interest" description="Disordered" evidence="1">
    <location>
        <begin position="124"/>
        <end position="154"/>
    </location>
</feature>
<accession>A0AAC9PUE8</accession>
<protein>
    <submittedName>
        <fullName evidence="4">TIGR03943 family protein</fullName>
    </submittedName>
</protein>